<dbReference type="RefSeq" id="WP_172229834.1">
    <property type="nucleotide sequence ID" value="NZ_CP035946.1"/>
</dbReference>
<keyword evidence="5" id="KW-1185">Reference proteome</keyword>
<evidence type="ECO:0000313" key="5">
    <source>
        <dbReference type="Proteomes" id="UP000786183"/>
    </source>
</evidence>
<organism evidence="4 5">
    <name type="scientific">Campylobacter canadensis</name>
    <dbReference type="NCBI Taxonomy" id="449520"/>
    <lineage>
        <taxon>Bacteria</taxon>
        <taxon>Pseudomonadati</taxon>
        <taxon>Campylobacterota</taxon>
        <taxon>Epsilonproteobacteria</taxon>
        <taxon>Campylobacterales</taxon>
        <taxon>Campylobacteraceae</taxon>
        <taxon>Campylobacter</taxon>
    </lineage>
</organism>
<dbReference type="InterPro" id="IPR011055">
    <property type="entry name" value="Dup_hybrid_motif"/>
</dbReference>
<protein>
    <submittedName>
        <fullName evidence="4">M23 family metallopeptidase</fullName>
    </submittedName>
</protein>
<proteinExistence type="predicted"/>
<dbReference type="InterPro" id="IPR016047">
    <property type="entry name" value="M23ase_b-sheet_dom"/>
</dbReference>
<keyword evidence="2" id="KW-0812">Transmembrane</keyword>
<feature type="domain" description="M23ase beta-sheet core" evidence="3">
    <location>
        <begin position="331"/>
        <end position="425"/>
    </location>
</feature>
<evidence type="ECO:0000256" key="2">
    <source>
        <dbReference type="SAM" id="Phobius"/>
    </source>
</evidence>
<keyword evidence="1" id="KW-0732">Signal</keyword>
<sequence>MNKYKKQKFTAFFIFIVVLVLFLFVFFSNSFEREKPVVNIADTIYWNTLGKIDLQIEDNVAIKNIKVEFSKNDEKEKNTLINQSVNTKSANLNLELAKPKFNEKIEKYVLYISVRDASLWNWFMGNESKKVVNVIIDNKRPTVNVLANSYSITQGGAASVVFYAQDDNLEDLYIQANNHTFKVFPFYKENYYIALIAWDLKDDDYEAKIIASDKAGNITKEHIRLYLQNRKYRVSNIKLNGNFIDGKIADLFNMYSSQNSESKEEIFDFVNSTLRLDNEKIIHKITSNLDLQMISDFSLKPFAPLRNGKKVADFGDHRFYSFNSKDISQSYHLGLDLASTKMAPINLSNSGKVVFAEENGIYGLNLIIDHGLGLFSLYGHCSKKNVELGDIVSANQSIANTGTSGLALGDHLHFGMLVQGIEVRPEEWMDAKWMRDNVFNIIKSAKDIINGKKSK</sequence>
<evidence type="ECO:0000256" key="1">
    <source>
        <dbReference type="ARBA" id="ARBA00022729"/>
    </source>
</evidence>
<name>A0ABS7WS33_9BACT</name>
<dbReference type="PANTHER" id="PTHR21666:SF289">
    <property type="entry name" value="L-ALA--D-GLU ENDOPEPTIDASE"/>
    <property type="match status" value="1"/>
</dbReference>
<accession>A0ABS7WS33</accession>
<keyword evidence="2" id="KW-1133">Transmembrane helix</keyword>
<gene>
    <name evidence="4" type="ORF">AVCANL283_03545</name>
</gene>
<dbReference type="Pfam" id="PF01551">
    <property type="entry name" value="Peptidase_M23"/>
    <property type="match status" value="1"/>
</dbReference>
<dbReference type="SUPFAM" id="SSF51261">
    <property type="entry name" value="Duplicated hybrid motif"/>
    <property type="match status" value="1"/>
</dbReference>
<dbReference type="EMBL" id="JACGBB010000005">
    <property type="protein sequence ID" value="MBZ7987186.1"/>
    <property type="molecule type" value="Genomic_DNA"/>
</dbReference>
<keyword evidence="2" id="KW-0472">Membrane</keyword>
<dbReference type="PANTHER" id="PTHR21666">
    <property type="entry name" value="PEPTIDASE-RELATED"/>
    <property type="match status" value="1"/>
</dbReference>
<dbReference type="CDD" id="cd12797">
    <property type="entry name" value="M23_peptidase"/>
    <property type="match status" value="1"/>
</dbReference>
<dbReference type="Proteomes" id="UP000786183">
    <property type="component" value="Unassembled WGS sequence"/>
</dbReference>
<dbReference type="Gene3D" id="2.70.70.10">
    <property type="entry name" value="Glucose Permease (Domain IIA)"/>
    <property type="match status" value="1"/>
</dbReference>
<feature type="transmembrane region" description="Helical" evidence="2">
    <location>
        <begin position="9"/>
        <end position="27"/>
    </location>
</feature>
<evidence type="ECO:0000259" key="3">
    <source>
        <dbReference type="Pfam" id="PF01551"/>
    </source>
</evidence>
<evidence type="ECO:0000313" key="4">
    <source>
        <dbReference type="EMBL" id="MBZ7987186.1"/>
    </source>
</evidence>
<reference evidence="4 5" key="1">
    <citation type="submission" date="2020-07" db="EMBL/GenBank/DDBJ databases">
        <title>Transfer of Campylobacter canadensis to the novel genus Avispirillum gen. nov., that also includes two novel species recovered from migratory waterfowl: Avispirillum anseris sp. nov. and Avispirillum brantae sp. nov.</title>
        <authorList>
            <person name="Miller W.G."/>
            <person name="Chapman M.H."/>
            <person name="Yee E."/>
            <person name="Inglis G.D."/>
        </authorList>
    </citation>
    <scope>NUCLEOTIDE SEQUENCE [LARGE SCALE GENOMIC DNA]</scope>
    <source>
        <strain evidence="4 5">L283</strain>
    </source>
</reference>
<comment type="caution">
    <text evidence="4">The sequence shown here is derived from an EMBL/GenBank/DDBJ whole genome shotgun (WGS) entry which is preliminary data.</text>
</comment>
<dbReference type="InterPro" id="IPR050570">
    <property type="entry name" value="Cell_wall_metabolism_enzyme"/>
</dbReference>